<gene>
    <name evidence="2" type="ORF">E8A74_30365</name>
</gene>
<comment type="caution">
    <text evidence="2">The sequence shown here is derived from an EMBL/GenBank/DDBJ whole genome shotgun (WGS) entry which is preliminary data.</text>
</comment>
<dbReference type="EMBL" id="SSMQ01000038">
    <property type="protein sequence ID" value="TKD01653.1"/>
    <property type="molecule type" value="Genomic_DNA"/>
</dbReference>
<feature type="region of interest" description="Disordered" evidence="1">
    <location>
        <begin position="34"/>
        <end position="59"/>
    </location>
</feature>
<feature type="compositionally biased region" description="Basic and acidic residues" evidence="1">
    <location>
        <begin position="41"/>
        <end position="53"/>
    </location>
</feature>
<keyword evidence="3" id="KW-1185">Reference proteome</keyword>
<reference evidence="2 3" key="1">
    <citation type="submission" date="2019-04" db="EMBL/GenBank/DDBJ databases">
        <authorList>
            <person name="Li Y."/>
            <person name="Wang J."/>
        </authorList>
    </citation>
    <scope>NUCLEOTIDE SEQUENCE [LARGE SCALE GENOMIC DNA]</scope>
    <source>
        <strain evidence="2 3">DSM 14668</strain>
    </source>
</reference>
<evidence type="ECO:0000313" key="3">
    <source>
        <dbReference type="Proteomes" id="UP000309215"/>
    </source>
</evidence>
<evidence type="ECO:0000313" key="2">
    <source>
        <dbReference type="EMBL" id="TKD01653.1"/>
    </source>
</evidence>
<evidence type="ECO:0000256" key="1">
    <source>
        <dbReference type="SAM" id="MobiDB-lite"/>
    </source>
</evidence>
<protein>
    <submittedName>
        <fullName evidence="2">Uncharacterized protein</fullName>
    </submittedName>
</protein>
<dbReference type="OrthoDB" id="5510381at2"/>
<organism evidence="2 3">
    <name type="scientific">Polyangium fumosum</name>
    <dbReference type="NCBI Taxonomy" id="889272"/>
    <lineage>
        <taxon>Bacteria</taxon>
        <taxon>Pseudomonadati</taxon>
        <taxon>Myxococcota</taxon>
        <taxon>Polyangia</taxon>
        <taxon>Polyangiales</taxon>
        <taxon>Polyangiaceae</taxon>
        <taxon>Polyangium</taxon>
    </lineage>
</organism>
<dbReference type="RefSeq" id="WP_136932603.1">
    <property type="nucleotide sequence ID" value="NZ_SSMQ01000038.1"/>
</dbReference>
<proteinExistence type="predicted"/>
<dbReference type="AlphaFoldDB" id="A0A4V5PM18"/>
<sequence>MNSKDLPPLPESLEEEIRALRQVKPPQSLVDRAFASLPERSASERRTSKDVPAKPRQSGGSAFVRIAPAMALAAALAYGIWGQVRSQGSEVVRVEERAVALPEAGHAWTELYLQTHHHDDLPALVHLEVPTHVRVELPSESDVKLERQCAETLCVHKFTHHNGKGVPLRVAVAHPGRYEIHVRHESKKAALREQFVLTASRD</sequence>
<accession>A0A4V5PM18</accession>
<dbReference type="Proteomes" id="UP000309215">
    <property type="component" value="Unassembled WGS sequence"/>
</dbReference>
<name>A0A4V5PM18_9BACT</name>